<dbReference type="HOGENOM" id="CLU_062759_0_0_1"/>
<evidence type="ECO:0000313" key="2">
    <source>
        <dbReference type="EMBL" id="KIM62307.1"/>
    </source>
</evidence>
<feature type="transmembrane region" description="Helical" evidence="1">
    <location>
        <begin position="220"/>
        <end position="240"/>
    </location>
</feature>
<feature type="transmembrane region" description="Helical" evidence="1">
    <location>
        <begin position="260"/>
        <end position="279"/>
    </location>
</feature>
<feature type="transmembrane region" description="Helical" evidence="1">
    <location>
        <begin position="129"/>
        <end position="151"/>
    </location>
</feature>
<dbReference type="InParanoid" id="A0A0C3ABL2"/>
<evidence type="ECO:0000313" key="3">
    <source>
        <dbReference type="Proteomes" id="UP000053989"/>
    </source>
</evidence>
<evidence type="ECO:0008006" key="4">
    <source>
        <dbReference type="Google" id="ProtNLM"/>
    </source>
</evidence>
<feature type="transmembrane region" description="Helical" evidence="1">
    <location>
        <begin position="182"/>
        <end position="200"/>
    </location>
</feature>
<keyword evidence="3" id="KW-1185">Reference proteome</keyword>
<feature type="transmembrane region" description="Helical" evidence="1">
    <location>
        <begin position="92"/>
        <end position="117"/>
    </location>
</feature>
<dbReference type="EMBL" id="KN822043">
    <property type="protein sequence ID" value="KIM62307.1"/>
    <property type="molecule type" value="Genomic_DNA"/>
</dbReference>
<organism evidence="2 3">
    <name type="scientific">Scleroderma citrinum Foug A</name>
    <dbReference type="NCBI Taxonomy" id="1036808"/>
    <lineage>
        <taxon>Eukaryota</taxon>
        <taxon>Fungi</taxon>
        <taxon>Dikarya</taxon>
        <taxon>Basidiomycota</taxon>
        <taxon>Agaricomycotina</taxon>
        <taxon>Agaricomycetes</taxon>
        <taxon>Agaricomycetidae</taxon>
        <taxon>Boletales</taxon>
        <taxon>Sclerodermatineae</taxon>
        <taxon>Sclerodermataceae</taxon>
        <taxon>Scleroderma</taxon>
    </lineage>
</organism>
<reference evidence="3" key="2">
    <citation type="submission" date="2015-01" db="EMBL/GenBank/DDBJ databases">
        <title>Evolutionary Origins and Diversification of the Mycorrhizal Mutualists.</title>
        <authorList>
            <consortium name="DOE Joint Genome Institute"/>
            <consortium name="Mycorrhizal Genomics Consortium"/>
            <person name="Kohler A."/>
            <person name="Kuo A."/>
            <person name="Nagy L.G."/>
            <person name="Floudas D."/>
            <person name="Copeland A."/>
            <person name="Barry K.W."/>
            <person name="Cichocki N."/>
            <person name="Veneault-Fourrey C."/>
            <person name="LaButti K."/>
            <person name="Lindquist E.A."/>
            <person name="Lipzen A."/>
            <person name="Lundell T."/>
            <person name="Morin E."/>
            <person name="Murat C."/>
            <person name="Riley R."/>
            <person name="Ohm R."/>
            <person name="Sun H."/>
            <person name="Tunlid A."/>
            <person name="Henrissat B."/>
            <person name="Grigoriev I.V."/>
            <person name="Hibbett D.S."/>
            <person name="Martin F."/>
        </authorList>
    </citation>
    <scope>NUCLEOTIDE SEQUENCE [LARGE SCALE GENOMIC DNA]</scope>
    <source>
        <strain evidence="3">Foug A</strain>
    </source>
</reference>
<gene>
    <name evidence="2" type="ORF">SCLCIDRAFT_1215169</name>
</gene>
<dbReference type="AlphaFoldDB" id="A0A0C3ABL2"/>
<name>A0A0C3ABL2_9AGAM</name>
<keyword evidence="1" id="KW-0472">Membrane</keyword>
<proteinExistence type="predicted"/>
<accession>A0A0C3ABL2</accession>
<sequence length="362" mass="40024">MSQAASPEVIITAFIDAIHPNFNYVVGITAFSGCLVTLLVVLFAFSTKESRRRLVFHLNVFAICLALILGIFNGITSGTAILQPFNLVPMSVYVATIVFAVFPPLFYDSILLFRLFALYPPATTPKITLLKIFAFPFCIKCARLVVITLVLNDFVNSATSTAALVQHTASTWFRNPYMTAEWTMQMVDNLYSVSFFLYKLHTRTSTIKRASGITERIRQIFYISVANFVFPLFFNIAQIVCITTNRSPYTGTMLLMTNDYVTVIGVLCATIWFSGSDWVRTRNESSADLLHAEKMGSGRGQLSNSGQNGSGMRFAVDKSVTLGGVDSDPGSAIQSKQLSTLTNNEDSYVLHPHAQNRGYSPV</sequence>
<feature type="transmembrane region" description="Helical" evidence="1">
    <location>
        <begin position="54"/>
        <end position="72"/>
    </location>
</feature>
<keyword evidence="1" id="KW-1133">Transmembrane helix</keyword>
<reference evidence="2 3" key="1">
    <citation type="submission" date="2014-04" db="EMBL/GenBank/DDBJ databases">
        <authorList>
            <consortium name="DOE Joint Genome Institute"/>
            <person name="Kuo A."/>
            <person name="Kohler A."/>
            <person name="Nagy L.G."/>
            <person name="Floudas D."/>
            <person name="Copeland A."/>
            <person name="Barry K.W."/>
            <person name="Cichocki N."/>
            <person name="Veneault-Fourrey C."/>
            <person name="LaButti K."/>
            <person name="Lindquist E.A."/>
            <person name="Lipzen A."/>
            <person name="Lundell T."/>
            <person name="Morin E."/>
            <person name="Murat C."/>
            <person name="Sun H."/>
            <person name="Tunlid A."/>
            <person name="Henrissat B."/>
            <person name="Grigoriev I.V."/>
            <person name="Hibbett D.S."/>
            <person name="Martin F."/>
            <person name="Nordberg H.P."/>
            <person name="Cantor M.N."/>
            <person name="Hua S.X."/>
        </authorList>
    </citation>
    <scope>NUCLEOTIDE SEQUENCE [LARGE SCALE GENOMIC DNA]</scope>
    <source>
        <strain evidence="2 3">Foug A</strain>
    </source>
</reference>
<dbReference type="Proteomes" id="UP000053989">
    <property type="component" value="Unassembled WGS sequence"/>
</dbReference>
<feature type="transmembrane region" description="Helical" evidence="1">
    <location>
        <begin position="24"/>
        <end position="45"/>
    </location>
</feature>
<evidence type="ECO:0000256" key="1">
    <source>
        <dbReference type="SAM" id="Phobius"/>
    </source>
</evidence>
<keyword evidence="1" id="KW-0812">Transmembrane</keyword>
<dbReference type="OrthoDB" id="2548432at2759"/>
<protein>
    <recommendedName>
        <fullName evidence="4">G-protein coupled receptors family 1 profile domain-containing protein</fullName>
    </recommendedName>
</protein>